<evidence type="ECO:0000256" key="5">
    <source>
        <dbReference type="ARBA" id="ARBA00022363"/>
    </source>
</evidence>
<dbReference type="SFLD" id="SFLDS00029">
    <property type="entry name" value="Radical_SAM"/>
    <property type="match status" value="1"/>
</dbReference>
<proteinExistence type="inferred from homology"/>
<evidence type="ECO:0000256" key="6">
    <source>
        <dbReference type="ARBA" id="ARBA00022485"/>
    </source>
</evidence>
<evidence type="ECO:0000256" key="7">
    <source>
        <dbReference type="ARBA" id="ARBA00022691"/>
    </source>
</evidence>
<evidence type="ECO:0000256" key="9">
    <source>
        <dbReference type="ARBA" id="ARBA00022898"/>
    </source>
</evidence>
<dbReference type="AlphaFoldDB" id="A0A1T0CCW1"/>
<keyword evidence="17" id="KW-1185">Reference proteome</keyword>
<dbReference type="GO" id="GO:0051539">
    <property type="term" value="F:4 iron, 4 sulfur cluster binding"/>
    <property type="evidence" value="ECO:0007669"/>
    <property type="project" value="UniProtKB-KW"/>
</dbReference>
<dbReference type="InterPro" id="IPR003739">
    <property type="entry name" value="Lys_aminomutase/Glu_NH3_mut"/>
</dbReference>
<comment type="similarity">
    <text evidence="4">Belongs to the radical SAM superfamily. KamA family.</text>
</comment>
<dbReference type="RefSeq" id="WP_078307803.1">
    <property type="nucleotide sequence ID" value="NZ_CP147511.1"/>
</dbReference>
<evidence type="ECO:0000256" key="1">
    <source>
        <dbReference type="ARBA" id="ARBA00001352"/>
    </source>
</evidence>
<reference evidence="16 17" key="1">
    <citation type="submission" date="2017-02" db="EMBL/GenBank/DDBJ databases">
        <title>Draft genome sequence of Moraxella lincolnii CCUG 9405T type strain.</title>
        <authorList>
            <person name="Salva-Serra F."/>
            <person name="Engstrom-Jakobsson H."/>
            <person name="Thorell K."/>
            <person name="Jaen-Luchoro D."/>
            <person name="Gonzales-Siles L."/>
            <person name="Karlsson R."/>
            <person name="Yazdan S."/>
            <person name="Boulund F."/>
            <person name="Johnning A."/>
            <person name="Engstrand L."/>
            <person name="Kristiansson E."/>
            <person name="Moore E."/>
        </authorList>
    </citation>
    <scope>NUCLEOTIDE SEQUENCE [LARGE SCALE GENOMIC DNA]</scope>
    <source>
        <strain evidence="16 17">CCUG 9405</strain>
    </source>
</reference>
<comment type="caution">
    <text evidence="16">The sequence shown here is derived from an EMBL/GenBank/DDBJ whole genome shotgun (WGS) entry which is preliminary data.</text>
</comment>
<dbReference type="NCBIfam" id="TIGR00238">
    <property type="entry name" value="KamA family radical SAM protein"/>
    <property type="match status" value="1"/>
</dbReference>
<evidence type="ECO:0000256" key="11">
    <source>
        <dbReference type="ARBA" id="ARBA00023014"/>
    </source>
</evidence>
<comment type="cofactor">
    <cofactor evidence="3">
        <name>[4Fe-4S] cluster</name>
        <dbReference type="ChEBI" id="CHEBI:49883"/>
    </cofactor>
</comment>
<dbReference type="PROSITE" id="PS51918">
    <property type="entry name" value="RADICAL_SAM"/>
    <property type="match status" value="1"/>
</dbReference>
<dbReference type="InterPro" id="IPR007197">
    <property type="entry name" value="rSAM"/>
</dbReference>
<keyword evidence="6" id="KW-0004">4Fe-4S</keyword>
<evidence type="ECO:0000256" key="14">
    <source>
        <dbReference type="PIRSR" id="PIRSR603739-50"/>
    </source>
</evidence>
<comment type="cofactor">
    <cofactor evidence="2 14">
        <name>pyridoxal 5'-phosphate</name>
        <dbReference type="ChEBI" id="CHEBI:597326"/>
    </cofactor>
</comment>
<dbReference type="PANTHER" id="PTHR30538">
    <property type="entry name" value="LYSINE 2,3-AMINOMUTASE-RELATED"/>
    <property type="match status" value="1"/>
</dbReference>
<gene>
    <name evidence="16" type="ORF">B0682_07175</name>
</gene>
<name>A0A1T0CCW1_9GAMM</name>
<comment type="catalytic activity">
    <reaction evidence="1">
        <text>L-lysine = D-beta-lysine</text>
        <dbReference type="Rhea" id="RHEA:44148"/>
        <dbReference type="ChEBI" id="CHEBI:32551"/>
        <dbReference type="ChEBI" id="CHEBI:84138"/>
    </reaction>
</comment>
<keyword evidence="12" id="KW-0413">Isomerase</keyword>
<dbReference type="EMBL" id="MUYT01000009">
    <property type="protein sequence ID" value="OOS20180.1"/>
    <property type="molecule type" value="Genomic_DNA"/>
</dbReference>
<dbReference type="OrthoDB" id="9770937at2"/>
<evidence type="ECO:0000256" key="3">
    <source>
        <dbReference type="ARBA" id="ARBA00001966"/>
    </source>
</evidence>
<dbReference type="InterPro" id="IPR058240">
    <property type="entry name" value="rSAM_sf"/>
</dbReference>
<evidence type="ECO:0000313" key="16">
    <source>
        <dbReference type="EMBL" id="OOS20180.1"/>
    </source>
</evidence>
<dbReference type="GO" id="GO:0046872">
    <property type="term" value="F:metal ion binding"/>
    <property type="evidence" value="ECO:0007669"/>
    <property type="project" value="UniProtKB-KW"/>
</dbReference>
<evidence type="ECO:0000313" key="17">
    <source>
        <dbReference type="Proteomes" id="UP000191094"/>
    </source>
</evidence>
<dbReference type="GO" id="GO:0016853">
    <property type="term" value="F:isomerase activity"/>
    <property type="evidence" value="ECO:0007669"/>
    <property type="project" value="UniProtKB-KW"/>
</dbReference>
<dbReference type="NCBIfam" id="TIGR03821">
    <property type="entry name" value="EFP_modif_epmB"/>
    <property type="match status" value="1"/>
</dbReference>
<keyword evidence="9 14" id="KW-0663">Pyridoxal phosphate</keyword>
<dbReference type="SFLD" id="SFLDF00314">
    <property type="entry name" value="L-lysine_2_3-aminomutase_(yjeK"/>
    <property type="match status" value="1"/>
</dbReference>
<evidence type="ECO:0000256" key="2">
    <source>
        <dbReference type="ARBA" id="ARBA00001933"/>
    </source>
</evidence>
<dbReference type="STRING" id="90241.B0682_07175"/>
<keyword evidence="7" id="KW-0949">S-adenosyl-L-methionine</keyword>
<feature type="modified residue" description="N6-(pyridoxal phosphate)lysine" evidence="14">
    <location>
        <position position="341"/>
    </location>
</feature>
<evidence type="ECO:0000256" key="12">
    <source>
        <dbReference type="ARBA" id="ARBA00023235"/>
    </source>
</evidence>
<keyword evidence="10" id="KW-0408">Iron</keyword>
<dbReference type="SFLD" id="SFLDG01070">
    <property type="entry name" value="PLP-dependent"/>
    <property type="match status" value="1"/>
</dbReference>
<dbReference type="Proteomes" id="UP000191094">
    <property type="component" value="Unassembled WGS sequence"/>
</dbReference>
<dbReference type="InterPro" id="IPR013785">
    <property type="entry name" value="Aldolase_TIM"/>
</dbReference>
<dbReference type="Gene3D" id="3.20.20.70">
    <property type="entry name" value="Aldolase class I"/>
    <property type="match status" value="1"/>
</dbReference>
<dbReference type="PANTHER" id="PTHR30538:SF1">
    <property type="entry name" value="L-LYSINE 2,3-AMINOMUTASE"/>
    <property type="match status" value="1"/>
</dbReference>
<evidence type="ECO:0000256" key="13">
    <source>
        <dbReference type="ARBA" id="ARBA00030756"/>
    </source>
</evidence>
<dbReference type="SUPFAM" id="SSF102114">
    <property type="entry name" value="Radical SAM enzymes"/>
    <property type="match status" value="1"/>
</dbReference>
<organism evidence="16 17">
    <name type="scientific">Lwoffella lincolnii</name>
    <dbReference type="NCBI Taxonomy" id="90241"/>
    <lineage>
        <taxon>Bacteria</taxon>
        <taxon>Pseudomonadati</taxon>
        <taxon>Pseudomonadota</taxon>
        <taxon>Gammaproteobacteria</taxon>
        <taxon>Moraxellales</taxon>
        <taxon>Moraxellaceae</taxon>
        <taxon>Lwoffella</taxon>
    </lineage>
</organism>
<evidence type="ECO:0000256" key="4">
    <source>
        <dbReference type="ARBA" id="ARBA00008703"/>
    </source>
</evidence>
<dbReference type="Pfam" id="PF13353">
    <property type="entry name" value="Fer4_12"/>
    <property type="match status" value="1"/>
</dbReference>
<protein>
    <recommendedName>
        <fullName evidence="5">L-lysine 2,3-aminomutase</fullName>
    </recommendedName>
    <alternativeName>
        <fullName evidence="13">EF-P post-translational modification enzyme B</fullName>
    </alternativeName>
</protein>
<evidence type="ECO:0000256" key="10">
    <source>
        <dbReference type="ARBA" id="ARBA00023004"/>
    </source>
</evidence>
<feature type="domain" description="Radical SAM core" evidence="15">
    <location>
        <begin position="109"/>
        <end position="330"/>
    </location>
</feature>
<keyword evidence="8" id="KW-0479">Metal-binding</keyword>
<accession>A0A1T0CCW1</accession>
<evidence type="ECO:0000259" key="15">
    <source>
        <dbReference type="PROSITE" id="PS51918"/>
    </source>
</evidence>
<dbReference type="InterPro" id="IPR022462">
    <property type="entry name" value="EpmB"/>
</dbReference>
<dbReference type="CDD" id="cd01335">
    <property type="entry name" value="Radical_SAM"/>
    <property type="match status" value="1"/>
</dbReference>
<keyword evidence="11" id="KW-0411">Iron-sulfur</keyword>
<evidence type="ECO:0000256" key="8">
    <source>
        <dbReference type="ARBA" id="ARBA00022723"/>
    </source>
</evidence>
<sequence length="357" mass="40665">MINHLPPQKNWQQQISDAITDPMQLLERLQITDPKLLSVYQAHAQTSKKFGLKVPHAFVAKMKVGDSQDPLLRQVLPMYGQDVHTQGGDDYMLDPLQEVHASPVTGMLHKYQSRILLTVTGACAIHCRYCFRQHYDYQANRPSSQTQVVQDYILAHPDINEVIFSGGDPLSLNNRRLFVWLDAMATMPQINTIRLHTRLPIVIPERLDDELLTKFDSLTQVMMDNAINLIMVVHTNHANEIDDATARQLWRLRHAGVTVMNQAVLLKGVNDNVTAQVALSQRLFDAGVLPYYLHLLDKVKGSAYFYVSEEQAVALYWQMLARLSGYLLPRLVKELPNCPFKTPIDIYKSAKNCQYMG</sequence>